<organism evidence="2 3">
    <name type="scientific">Mya arenaria</name>
    <name type="common">Soft-shell clam</name>
    <dbReference type="NCBI Taxonomy" id="6604"/>
    <lineage>
        <taxon>Eukaryota</taxon>
        <taxon>Metazoa</taxon>
        <taxon>Spiralia</taxon>
        <taxon>Lophotrochozoa</taxon>
        <taxon>Mollusca</taxon>
        <taxon>Bivalvia</taxon>
        <taxon>Autobranchia</taxon>
        <taxon>Heteroconchia</taxon>
        <taxon>Euheterodonta</taxon>
        <taxon>Imparidentia</taxon>
        <taxon>Neoheterodontei</taxon>
        <taxon>Myida</taxon>
        <taxon>Myoidea</taxon>
        <taxon>Myidae</taxon>
        <taxon>Mya</taxon>
    </lineage>
</organism>
<sequence>MQHSNQITETYDELRQSICRHNAKYMGFLLTKFSSENEELFEEKRTTKGRQPVKVSRIANSNTIRNGEKKQIRLRANLQLLLVEAAQRRRQSSFSQGKKLFRKRQATP</sequence>
<reference evidence="2" key="1">
    <citation type="submission" date="2022-11" db="EMBL/GenBank/DDBJ databases">
        <title>Centuries of genome instability and evolution in soft-shell clam transmissible cancer (bioRxiv).</title>
        <authorList>
            <person name="Hart S.F.M."/>
            <person name="Yonemitsu M.A."/>
            <person name="Giersch R.M."/>
            <person name="Beal B.F."/>
            <person name="Arriagada G."/>
            <person name="Davis B.W."/>
            <person name="Ostrander E.A."/>
            <person name="Goff S.P."/>
            <person name="Metzger M.J."/>
        </authorList>
    </citation>
    <scope>NUCLEOTIDE SEQUENCE</scope>
    <source>
        <strain evidence="2">MELC-2E11</strain>
        <tissue evidence="2">Siphon/mantle</tissue>
    </source>
</reference>
<feature type="region of interest" description="Disordered" evidence="1">
    <location>
        <begin position="87"/>
        <end position="108"/>
    </location>
</feature>
<name>A0ABY7DUI4_MYAAR</name>
<proteinExistence type="predicted"/>
<dbReference type="EMBL" id="CP111015">
    <property type="protein sequence ID" value="WAR01368.1"/>
    <property type="molecule type" value="Genomic_DNA"/>
</dbReference>
<feature type="compositionally biased region" description="Basic residues" evidence="1">
    <location>
        <begin position="99"/>
        <end position="108"/>
    </location>
</feature>
<keyword evidence="3" id="KW-1185">Reference proteome</keyword>
<gene>
    <name evidence="2" type="ORF">MAR_007926</name>
</gene>
<protein>
    <submittedName>
        <fullName evidence="2">Uncharacterized protein</fullName>
    </submittedName>
</protein>
<evidence type="ECO:0000256" key="1">
    <source>
        <dbReference type="SAM" id="MobiDB-lite"/>
    </source>
</evidence>
<evidence type="ECO:0000313" key="3">
    <source>
        <dbReference type="Proteomes" id="UP001164746"/>
    </source>
</evidence>
<accession>A0ABY7DUI4</accession>
<dbReference type="Proteomes" id="UP001164746">
    <property type="component" value="Chromosome 4"/>
</dbReference>
<evidence type="ECO:0000313" key="2">
    <source>
        <dbReference type="EMBL" id="WAR01368.1"/>
    </source>
</evidence>